<evidence type="ECO:0000256" key="8">
    <source>
        <dbReference type="ARBA" id="ARBA00025699"/>
    </source>
</evidence>
<feature type="domain" description="Ribosomal RNA small subunit methyltransferase E methyltransferase" evidence="11">
    <location>
        <begin position="80"/>
        <end position="233"/>
    </location>
</feature>
<evidence type="ECO:0000256" key="1">
    <source>
        <dbReference type="ARBA" id="ARBA00004496"/>
    </source>
</evidence>
<feature type="domain" description="Ribosomal RNA small subunit methyltransferase E PUA-like" evidence="12">
    <location>
        <begin position="18"/>
        <end position="64"/>
    </location>
</feature>
<name>L1NJ51_9PORP</name>
<proteinExistence type="inferred from homology"/>
<keyword evidence="4 10" id="KW-0698">rRNA processing</keyword>
<evidence type="ECO:0000256" key="9">
    <source>
        <dbReference type="ARBA" id="ARBA00047944"/>
    </source>
</evidence>
<dbReference type="Pfam" id="PF20260">
    <property type="entry name" value="PUA_4"/>
    <property type="match status" value="1"/>
</dbReference>
<dbReference type="SUPFAM" id="SSF75217">
    <property type="entry name" value="alpha/beta knot"/>
    <property type="match status" value="1"/>
</dbReference>
<dbReference type="InterPro" id="IPR029028">
    <property type="entry name" value="Alpha/beta_knot_MTases"/>
</dbReference>
<reference evidence="13 14" key="1">
    <citation type="submission" date="2012-05" db="EMBL/GenBank/DDBJ databases">
        <authorList>
            <person name="Weinstock G."/>
            <person name="Sodergren E."/>
            <person name="Lobos E.A."/>
            <person name="Fulton L."/>
            <person name="Fulton R."/>
            <person name="Courtney L."/>
            <person name="Fronick C."/>
            <person name="O'Laughlin M."/>
            <person name="Godfrey J."/>
            <person name="Wilson R.M."/>
            <person name="Miner T."/>
            <person name="Farmer C."/>
            <person name="Delehaunty K."/>
            <person name="Cordes M."/>
            <person name="Minx P."/>
            <person name="Tomlinson C."/>
            <person name="Chen J."/>
            <person name="Wollam A."/>
            <person name="Pepin K.H."/>
            <person name="Bhonagiri V."/>
            <person name="Zhang X."/>
            <person name="Suruliraj S."/>
            <person name="Warren W."/>
            <person name="Mitreva M."/>
            <person name="Mardis E.R."/>
            <person name="Wilson R.K."/>
        </authorList>
    </citation>
    <scope>NUCLEOTIDE SEQUENCE [LARGE SCALE GENOMIC DNA]</scope>
    <source>
        <strain evidence="13 14">F0037</strain>
    </source>
</reference>
<protein>
    <recommendedName>
        <fullName evidence="10">Ribosomal RNA small subunit methyltransferase E</fullName>
        <ecNumber evidence="10">2.1.1.193</ecNumber>
    </recommendedName>
</protein>
<evidence type="ECO:0000256" key="7">
    <source>
        <dbReference type="ARBA" id="ARBA00022691"/>
    </source>
</evidence>
<comment type="subcellular location">
    <subcellularLocation>
        <location evidence="1 10">Cytoplasm</location>
    </subcellularLocation>
</comment>
<comment type="similarity">
    <text evidence="2 10">Belongs to the RNA methyltransferase RsmE family.</text>
</comment>
<keyword evidence="6 10" id="KW-0808">Transferase</keyword>
<evidence type="ECO:0000259" key="11">
    <source>
        <dbReference type="Pfam" id="PF04452"/>
    </source>
</evidence>
<dbReference type="PANTHER" id="PTHR30027:SF3">
    <property type="entry name" value="16S RRNA (URACIL(1498)-N(3))-METHYLTRANSFERASE"/>
    <property type="match status" value="1"/>
</dbReference>
<dbReference type="InterPro" id="IPR015947">
    <property type="entry name" value="PUA-like_sf"/>
</dbReference>
<dbReference type="EMBL" id="AMEQ01000002">
    <property type="protein sequence ID" value="EKY03351.1"/>
    <property type="molecule type" value="Genomic_DNA"/>
</dbReference>
<dbReference type="SUPFAM" id="SSF88697">
    <property type="entry name" value="PUA domain-like"/>
    <property type="match status" value="1"/>
</dbReference>
<dbReference type="InterPro" id="IPR046887">
    <property type="entry name" value="RsmE_PUA-like"/>
</dbReference>
<organism evidence="13 14">
    <name type="scientific">Porphyromonas catoniae F0037</name>
    <dbReference type="NCBI Taxonomy" id="1127696"/>
    <lineage>
        <taxon>Bacteria</taxon>
        <taxon>Pseudomonadati</taxon>
        <taxon>Bacteroidota</taxon>
        <taxon>Bacteroidia</taxon>
        <taxon>Bacteroidales</taxon>
        <taxon>Porphyromonadaceae</taxon>
        <taxon>Porphyromonas</taxon>
    </lineage>
</organism>
<keyword evidence="5 10" id="KW-0489">Methyltransferase</keyword>
<dbReference type="Gene3D" id="3.40.1280.10">
    <property type="match status" value="1"/>
</dbReference>
<dbReference type="RefSeq" id="WP_005467963.1">
    <property type="nucleotide sequence ID" value="NZ_KB291034.1"/>
</dbReference>
<keyword evidence="7 10" id="KW-0949">S-adenosyl-L-methionine</keyword>
<dbReference type="GO" id="GO:0070475">
    <property type="term" value="P:rRNA base methylation"/>
    <property type="evidence" value="ECO:0007669"/>
    <property type="project" value="TreeGrafter"/>
</dbReference>
<dbReference type="InterPro" id="IPR006700">
    <property type="entry name" value="RsmE"/>
</dbReference>
<evidence type="ECO:0000256" key="6">
    <source>
        <dbReference type="ARBA" id="ARBA00022679"/>
    </source>
</evidence>
<dbReference type="Gene3D" id="2.40.240.20">
    <property type="entry name" value="Hypothetical PUA domain-like, domain 1"/>
    <property type="match status" value="1"/>
</dbReference>
<dbReference type="PIRSF" id="PIRSF015601">
    <property type="entry name" value="MTase_slr0722"/>
    <property type="match status" value="1"/>
</dbReference>
<comment type="catalytic activity">
    <reaction evidence="9 10">
        <text>uridine(1498) in 16S rRNA + S-adenosyl-L-methionine = N(3)-methyluridine(1498) in 16S rRNA + S-adenosyl-L-homocysteine + H(+)</text>
        <dbReference type="Rhea" id="RHEA:42920"/>
        <dbReference type="Rhea" id="RHEA-COMP:10283"/>
        <dbReference type="Rhea" id="RHEA-COMP:10284"/>
        <dbReference type="ChEBI" id="CHEBI:15378"/>
        <dbReference type="ChEBI" id="CHEBI:57856"/>
        <dbReference type="ChEBI" id="CHEBI:59789"/>
        <dbReference type="ChEBI" id="CHEBI:65315"/>
        <dbReference type="ChEBI" id="CHEBI:74502"/>
        <dbReference type="EC" id="2.1.1.193"/>
    </reaction>
</comment>
<dbReference type="Pfam" id="PF04452">
    <property type="entry name" value="Methyltrans_RNA"/>
    <property type="match status" value="1"/>
</dbReference>
<dbReference type="AlphaFoldDB" id="L1NJ51"/>
<evidence type="ECO:0000256" key="10">
    <source>
        <dbReference type="PIRNR" id="PIRNR015601"/>
    </source>
</evidence>
<accession>L1NJ51</accession>
<dbReference type="GO" id="GO:0005737">
    <property type="term" value="C:cytoplasm"/>
    <property type="evidence" value="ECO:0007669"/>
    <property type="project" value="UniProtKB-SubCell"/>
</dbReference>
<evidence type="ECO:0000256" key="4">
    <source>
        <dbReference type="ARBA" id="ARBA00022552"/>
    </source>
</evidence>
<sequence>MKDLPLFYAPQLREEQQLPEAEALHAIKALRTSIGDELLVTDGRGMLYETIVTAVDRRHCFVSITREQTWHKYWSGCWSVAIAPTKSVDRIEWMIEKMVEVGVDEIILLRTKHSERKHINQERLERIVQSAMKQSQKALLPTLRTDVSFANLLSEAKQPIRLIAHCREGISPERVTIDRAFSPKQDILIAIGPEGDFTTEELEEAIRTGFVPVTLGESRLRTETAGLIALQWLHTLHMLSLHNTTENSKQ</sequence>
<evidence type="ECO:0000259" key="12">
    <source>
        <dbReference type="Pfam" id="PF20260"/>
    </source>
</evidence>
<evidence type="ECO:0000256" key="5">
    <source>
        <dbReference type="ARBA" id="ARBA00022603"/>
    </source>
</evidence>
<dbReference type="NCBIfam" id="TIGR00046">
    <property type="entry name" value="RsmE family RNA methyltransferase"/>
    <property type="match status" value="1"/>
</dbReference>
<dbReference type="EC" id="2.1.1.193" evidence="10"/>
<gene>
    <name evidence="13" type="ORF">HMPREF9134_00017</name>
</gene>
<evidence type="ECO:0000313" key="13">
    <source>
        <dbReference type="EMBL" id="EKY03351.1"/>
    </source>
</evidence>
<dbReference type="GO" id="GO:0070042">
    <property type="term" value="F:rRNA (uridine-N3-)-methyltransferase activity"/>
    <property type="evidence" value="ECO:0007669"/>
    <property type="project" value="TreeGrafter"/>
</dbReference>
<dbReference type="NCBIfam" id="NF008702">
    <property type="entry name" value="PRK11713.6-1"/>
    <property type="match status" value="1"/>
</dbReference>
<evidence type="ECO:0000313" key="14">
    <source>
        <dbReference type="Proteomes" id="UP000010408"/>
    </source>
</evidence>
<dbReference type="PATRIC" id="fig|1127696.3.peg.15"/>
<dbReference type="CDD" id="cd18084">
    <property type="entry name" value="RsmE-like"/>
    <property type="match status" value="1"/>
</dbReference>
<dbReference type="HOGENOM" id="CLU_067442_4_1_10"/>
<keyword evidence="3 10" id="KW-0963">Cytoplasm</keyword>
<dbReference type="Proteomes" id="UP000010408">
    <property type="component" value="Unassembled WGS sequence"/>
</dbReference>
<evidence type="ECO:0000256" key="2">
    <source>
        <dbReference type="ARBA" id="ARBA00005528"/>
    </source>
</evidence>
<dbReference type="InterPro" id="IPR046886">
    <property type="entry name" value="RsmE_MTase_dom"/>
</dbReference>
<dbReference type="InterPro" id="IPR029026">
    <property type="entry name" value="tRNA_m1G_MTases_N"/>
</dbReference>
<evidence type="ECO:0000256" key="3">
    <source>
        <dbReference type="ARBA" id="ARBA00022490"/>
    </source>
</evidence>
<comment type="function">
    <text evidence="8 10">Specifically methylates the N3 position of the uracil ring of uridine 1498 (m3U1498) in 16S rRNA. Acts on the fully assembled 30S ribosomal subunit.</text>
</comment>
<dbReference type="eggNOG" id="COG1385">
    <property type="taxonomic scope" value="Bacteria"/>
</dbReference>
<comment type="caution">
    <text evidence="13">The sequence shown here is derived from an EMBL/GenBank/DDBJ whole genome shotgun (WGS) entry which is preliminary data.</text>
</comment>
<dbReference type="PANTHER" id="PTHR30027">
    <property type="entry name" value="RIBOSOMAL RNA SMALL SUBUNIT METHYLTRANSFERASE E"/>
    <property type="match status" value="1"/>
</dbReference>
<dbReference type="STRING" id="1127696.HMPREF9134_00017"/>